<comment type="caution">
    <text evidence="1">The sequence shown here is derived from an EMBL/GenBank/DDBJ whole genome shotgun (WGS) entry which is preliminary data.</text>
</comment>
<keyword evidence="2" id="KW-1185">Reference proteome</keyword>
<sequence length="648" mass="67258">MTDAAAPPSAPVHQPFSLGDLLSSNLPTCARRALHSRLAIYGLSCIRNARLACRGLRQLIDEQIPGVCLHLDTFSPGDLAAFGADGRWLQRRPAVSKVTLVASEAVAAECIALPFGGASQQACLRVKELAVRIGYPSQHSSGAALFALLSRLPALTALTLNNLFLREGPAHATLATCALDSLPQLTSLTLGCSRLAGCIGPSLAARLTHFELDTGSSSDSSPGQVAVARALIPRLTAVRDLKLDVECHHPFTPVDLRVMLDALPASAQNLSVRWLLLTNADPEADFELVCRFAHGALTAVEVRQDEYGPVSDVMYEGISNLLATALLPSRVLGPRLPLLHLDLQLTVTVDAIPPDPHPATAFLERCDRLRLRSLSWEEEASADAVFAVVQRLVTPGNLSMYAALEGDVQLDDGETAWAVRMLSSPLIPPASLGNLCALPPWQAVPAVVRLALQTFSTGGPVLVLSGPALQPLLGCQPALRAWVETVAQRAQYQLPDADAGSEAPHTGPLVSGYQALPYGAGVLLVDCCTKAAAGAVAAAAYGTITMGGGGGGAGRAQLQATQMSGHFGYSVAHVLQSAWYACRAGGRGGGAAGSGSGAVSGGTAGSGGGMVGTGGGAGSSQGEDKLQLLRWLLEVWEGLRKGAVQLKA</sequence>
<accession>A0A835XXM6</accession>
<organism evidence="1 2">
    <name type="scientific">Edaphochlamys debaryana</name>
    <dbReference type="NCBI Taxonomy" id="47281"/>
    <lineage>
        <taxon>Eukaryota</taxon>
        <taxon>Viridiplantae</taxon>
        <taxon>Chlorophyta</taxon>
        <taxon>core chlorophytes</taxon>
        <taxon>Chlorophyceae</taxon>
        <taxon>CS clade</taxon>
        <taxon>Chlamydomonadales</taxon>
        <taxon>Chlamydomonadales incertae sedis</taxon>
        <taxon>Edaphochlamys</taxon>
    </lineage>
</organism>
<reference evidence="1" key="1">
    <citation type="journal article" date="2020" name="bioRxiv">
        <title>Comparative genomics of Chlamydomonas.</title>
        <authorList>
            <person name="Craig R.J."/>
            <person name="Hasan A.R."/>
            <person name="Ness R.W."/>
            <person name="Keightley P.D."/>
        </authorList>
    </citation>
    <scope>NUCLEOTIDE SEQUENCE</scope>
    <source>
        <strain evidence="1">CCAP 11/70</strain>
    </source>
</reference>
<dbReference type="Proteomes" id="UP000612055">
    <property type="component" value="Unassembled WGS sequence"/>
</dbReference>
<dbReference type="EMBL" id="JAEHOE010000063">
    <property type="protein sequence ID" value="KAG2490281.1"/>
    <property type="molecule type" value="Genomic_DNA"/>
</dbReference>
<proteinExistence type="predicted"/>
<evidence type="ECO:0000313" key="2">
    <source>
        <dbReference type="Proteomes" id="UP000612055"/>
    </source>
</evidence>
<gene>
    <name evidence="1" type="ORF">HYH03_011233</name>
</gene>
<protein>
    <submittedName>
        <fullName evidence="1">Uncharacterized protein</fullName>
    </submittedName>
</protein>
<dbReference type="AlphaFoldDB" id="A0A835XXM6"/>
<name>A0A835XXM6_9CHLO</name>
<evidence type="ECO:0000313" key="1">
    <source>
        <dbReference type="EMBL" id="KAG2490281.1"/>
    </source>
</evidence>